<feature type="region of interest" description="Disordered" evidence="1">
    <location>
        <begin position="142"/>
        <end position="330"/>
    </location>
</feature>
<reference evidence="3 4" key="2">
    <citation type="submission" date="2017-09" db="EMBL/GenBank/DDBJ databases">
        <authorList>
            <person name="Lee N."/>
            <person name="Cho B.-K."/>
        </authorList>
    </citation>
    <scope>NUCLEOTIDE SEQUENCE [LARGE SCALE GENOMIC DNA]</scope>
    <source>
        <strain evidence="3 4">ATCC 27467</strain>
    </source>
</reference>
<reference evidence="2" key="3">
    <citation type="submission" date="2020-09" db="EMBL/GenBank/DDBJ databases">
        <authorList>
            <person name="Sun Q."/>
            <person name="Ohkuma M."/>
        </authorList>
    </citation>
    <scope>NUCLEOTIDE SEQUENCE</scope>
    <source>
        <strain evidence="2">JCM 4834</strain>
    </source>
</reference>
<sequence>MDRDTGARGREHAVDWLEIASDLPHLFARLSELVHGAGYAPEDIVLIPRSELDRRETAAFTAGWAEAVAEDLPRLRREYEKRIAEAYAAGSAGRRGGPRGPGHGRDADVIRLPFAALIEPPAMVREVEDRVRRAQAALGRLSDTGHAQAAEDDGADGADGADGPDGGRAAGRARRHDDSDGPDSPDGGGEGVTDGGAPVGRSVGAVDCVDSVDSADSVDSGGVADSGAGGADGEDAGAARASGAGPLAVQQVREKRTPPASRKVVRRNGRPIVPPLDAVPVQARPPGQSADAQGPGEPRRRSLTSRARALADDMETKGGGTRPVAPEGSR</sequence>
<proteinExistence type="predicted"/>
<accession>A0A5P2URE5</accession>
<protein>
    <submittedName>
        <fullName evidence="3">Uncharacterized protein</fullName>
    </submittedName>
</protein>
<dbReference type="KEGG" id="ssub:CP968_14085"/>
<reference evidence="2" key="1">
    <citation type="journal article" date="2014" name="Int. J. Syst. Evol. Microbiol.">
        <title>Complete genome sequence of Corynebacterium casei LMG S-19264T (=DSM 44701T), isolated from a smear-ripened cheese.</title>
        <authorList>
            <consortium name="US DOE Joint Genome Institute (JGI-PGF)"/>
            <person name="Walter F."/>
            <person name="Albersmeier A."/>
            <person name="Kalinowski J."/>
            <person name="Ruckert C."/>
        </authorList>
    </citation>
    <scope>NUCLEOTIDE SEQUENCE</scope>
    <source>
        <strain evidence="2">JCM 4834</strain>
    </source>
</reference>
<evidence type="ECO:0000313" key="3">
    <source>
        <dbReference type="EMBL" id="QEU79297.1"/>
    </source>
</evidence>
<feature type="compositionally biased region" description="Low complexity" evidence="1">
    <location>
        <begin position="199"/>
        <end position="226"/>
    </location>
</feature>
<dbReference type="Proteomes" id="UP000634660">
    <property type="component" value="Unassembled WGS sequence"/>
</dbReference>
<dbReference type="EMBL" id="CP023701">
    <property type="protein sequence ID" value="QEU79297.1"/>
    <property type="molecule type" value="Genomic_DNA"/>
</dbReference>
<feature type="compositionally biased region" description="Low complexity" evidence="1">
    <location>
        <begin position="236"/>
        <end position="245"/>
    </location>
</feature>
<evidence type="ECO:0000313" key="2">
    <source>
        <dbReference type="EMBL" id="GGZ53429.1"/>
    </source>
</evidence>
<feature type="compositionally biased region" description="Gly residues" evidence="1">
    <location>
        <begin position="186"/>
        <end position="198"/>
    </location>
</feature>
<evidence type="ECO:0000256" key="1">
    <source>
        <dbReference type="SAM" id="MobiDB-lite"/>
    </source>
</evidence>
<dbReference type="AlphaFoldDB" id="A0A5P2URE5"/>
<organism evidence="3 4">
    <name type="scientific">Streptomyces subrutilus</name>
    <dbReference type="NCBI Taxonomy" id="36818"/>
    <lineage>
        <taxon>Bacteria</taxon>
        <taxon>Bacillati</taxon>
        <taxon>Actinomycetota</taxon>
        <taxon>Actinomycetes</taxon>
        <taxon>Kitasatosporales</taxon>
        <taxon>Streptomycetaceae</taxon>
        <taxon>Streptomyces</taxon>
    </lineage>
</organism>
<gene>
    <name evidence="3" type="ORF">CP968_14085</name>
    <name evidence="2" type="ORF">GCM10010371_11210</name>
</gene>
<dbReference type="Proteomes" id="UP000326831">
    <property type="component" value="Chromosome"/>
</dbReference>
<evidence type="ECO:0000313" key="4">
    <source>
        <dbReference type="Proteomes" id="UP000326831"/>
    </source>
</evidence>
<dbReference type="OrthoDB" id="4236393at2"/>
<keyword evidence="4" id="KW-1185">Reference proteome</keyword>
<dbReference type="RefSeq" id="WP_150518328.1">
    <property type="nucleotide sequence ID" value="NZ_BMVX01000003.1"/>
</dbReference>
<dbReference type="EMBL" id="BMVX01000003">
    <property type="protein sequence ID" value="GGZ53429.1"/>
    <property type="molecule type" value="Genomic_DNA"/>
</dbReference>
<name>A0A5P2URE5_9ACTN</name>